<sequence>MADYIRRIVSGNKARFKDRNLNLELDLVYITDQVIIMGFPAAGIEGFYRNRREDAKKFLDHRHGKNYWVFNFCPLKENSYPADTFDGRVSRYPFPDHHAPPLAIMPLRSYSGKHWAKMRADQMMEAIPEDKHSDKLPEAPSAMLDENTSVESPTSVSAPSSPEPGQAPSSDSAKVKQGVSIPSQRRFLYYWSLLLSHEAPSHLWATEATTRSFTSNNTHIRLTEIKIRMKELSNMRTNLTPAAKKDAGSTHVWVSLARYDDDFVETLERWERYTRMDSGDMGRRGSGTEHFGKEVLNELFTDGRWDAKKMVRSFARLGAVGEQSVVKSETEEVIHQRKIRTYTLLPLSETNWKGIQDDLKSQGKASVKAEDIDIPPSEVNSMYDLTQSVKEKGVVVDAGREVRVKLYMGQVFMGWLWFIPTFHMPQPPPSSDPTQPQPSSTTSTFVLKRKEIDFPLGVGSYIVDVEISLEWLKDTEIEVVQPPARVTTEDEVTVEPSGLAATVEAVTAGNVPEVVEAKQAAED</sequence>
<dbReference type="InterPro" id="IPR051281">
    <property type="entry name" value="Dual-spec_lipid-protein_phosph"/>
</dbReference>
<dbReference type="InterPro" id="IPR029023">
    <property type="entry name" value="Tensin_phosphatase"/>
</dbReference>
<dbReference type="Proteomes" id="UP000799118">
    <property type="component" value="Unassembled WGS sequence"/>
</dbReference>
<evidence type="ECO:0000256" key="1">
    <source>
        <dbReference type="ARBA" id="ARBA00022801"/>
    </source>
</evidence>
<dbReference type="InterPro" id="IPR029021">
    <property type="entry name" value="Prot-tyrosine_phosphatase-like"/>
</dbReference>
<dbReference type="PROSITE" id="PS51181">
    <property type="entry name" value="PPASE_TENSIN"/>
    <property type="match status" value="1"/>
</dbReference>
<keyword evidence="1" id="KW-0378">Hydrolase</keyword>
<dbReference type="GO" id="GO:0043491">
    <property type="term" value="P:phosphatidylinositol 3-kinase/protein kinase B signal transduction"/>
    <property type="evidence" value="ECO:0007669"/>
    <property type="project" value="TreeGrafter"/>
</dbReference>
<reference evidence="4" key="1">
    <citation type="journal article" date="2019" name="Environ. Microbiol.">
        <title>Fungal ecological strategies reflected in gene transcription - a case study of two litter decomposers.</title>
        <authorList>
            <person name="Barbi F."/>
            <person name="Kohler A."/>
            <person name="Barry K."/>
            <person name="Baskaran P."/>
            <person name="Daum C."/>
            <person name="Fauchery L."/>
            <person name="Ihrmark K."/>
            <person name="Kuo A."/>
            <person name="LaButti K."/>
            <person name="Lipzen A."/>
            <person name="Morin E."/>
            <person name="Grigoriev I.V."/>
            <person name="Henrissat B."/>
            <person name="Lindahl B."/>
            <person name="Martin F."/>
        </authorList>
    </citation>
    <scope>NUCLEOTIDE SEQUENCE</scope>
    <source>
        <strain evidence="4">JB14</strain>
    </source>
</reference>
<evidence type="ECO:0000256" key="2">
    <source>
        <dbReference type="SAM" id="MobiDB-lite"/>
    </source>
</evidence>
<dbReference type="GO" id="GO:0004725">
    <property type="term" value="F:protein tyrosine phosphatase activity"/>
    <property type="evidence" value="ECO:0007669"/>
    <property type="project" value="TreeGrafter"/>
</dbReference>
<accession>A0A6A4GQP0</accession>
<dbReference type="GO" id="GO:0051896">
    <property type="term" value="P:regulation of phosphatidylinositol 3-kinase/protein kinase B signal transduction"/>
    <property type="evidence" value="ECO:0007669"/>
    <property type="project" value="TreeGrafter"/>
</dbReference>
<dbReference type="GO" id="GO:0005886">
    <property type="term" value="C:plasma membrane"/>
    <property type="evidence" value="ECO:0007669"/>
    <property type="project" value="TreeGrafter"/>
</dbReference>
<dbReference type="PANTHER" id="PTHR12305">
    <property type="entry name" value="PHOSPHATASE WITH HOMOLOGY TO TENSIN"/>
    <property type="match status" value="1"/>
</dbReference>
<dbReference type="GO" id="GO:0046856">
    <property type="term" value="P:phosphatidylinositol dephosphorylation"/>
    <property type="evidence" value="ECO:0007669"/>
    <property type="project" value="TreeGrafter"/>
</dbReference>
<protein>
    <recommendedName>
        <fullName evidence="3">Phosphatase tensin-type domain-containing protein</fullName>
    </recommendedName>
</protein>
<gene>
    <name evidence="4" type="ORF">BT96DRAFT_927315</name>
</gene>
<dbReference type="OrthoDB" id="5632at2759"/>
<dbReference type="AlphaFoldDB" id="A0A6A4GQP0"/>
<dbReference type="Gene3D" id="3.90.190.10">
    <property type="entry name" value="Protein tyrosine phosphatase superfamily"/>
    <property type="match status" value="1"/>
</dbReference>
<feature type="region of interest" description="Disordered" evidence="2">
    <location>
        <begin position="145"/>
        <end position="177"/>
    </location>
</feature>
<dbReference type="GO" id="GO:0016314">
    <property type="term" value="F:phosphatidylinositol-3,4,5-trisphosphate 3-phosphatase activity"/>
    <property type="evidence" value="ECO:0007669"/>
    <property type="project" value="TreeGrafter"/>
</dbReference>
<dbReference type="PANTHER" id="PTHR12305:SF81">
    <property type="entry name" value="PHOSPHATIDYLINOSITOL 3,4,5-TRISPHOSPHATE 3-PHOSPHATASE AND DUAL-SPECIFICITY PROTEIN PHOSPHATASE PTEN"/>
    <property type="match status" value="1"/>
</dbReference>
<dbReference type="SUPFAM" id="SSF52799">
    <property type="entry name" value="(Phosphotyrosine protein) phosphatases II"/>
    <property type="match status" value="1"/>
</dbReference>
<feature type="domain" description="Phosphatase tensin-type" evidence="3">
    <location>
        <begin position="16"/>
        <end position="198"/>
    </location>
</feature>
<dbReference type="GO" id="GO:0042995">
    <property type="term" value="C:cell projection"/>
    <property type="evidence" value="ECO:0007669"/>
    <property type="project" value="TreeGrafter"/>
</dbReference>
<evidence type="ECO:0000313" key="4">
    <source>
        <dbReference type="EMBL" id="KAE9387968.1"/>
    </source>
</evidence>
<dbReference type="EMBL" id="ML769769">
    <property type="protein sequence ID" value="KAE9387968.1"/>
    <property type="molecule type" value="Genomic_DNA"/>
</dbReference>
<feature type="compositionally biased region" description="Polar residues" evidence="2">
    <location>
        <begin position="146"/>
        <end position="160"/>
    </location>
</feature>
<dbReference type="GO" id="GO:0048870">
    <property type="term" value="P:cell motility"/>
    <property type="evidence" value="ECO:0007669"/>
    <property type="project" value="TreeGrafter"/>
</dbReference>
<dbReference type="GO" id="GO:0005829">
    <property type="term" value="C:cytosol"/>
    <property type="evidence" value="ECO:0007669"/>
    <property type="project" value="TreeGrafter"/>
</dbReference>
<organism evidence="4 5">
    <name type="scientific">Gymnopus androsaceus JB14</name>
    <dbReference type="NCBI Taxonomy" id="1447944"/>
    <lineage>
        <taxon>Eukaryota</taxon>
        <taxon>Fungi</taxon>
        <taxon>Dikarya</taxon>
        <taxon>Basidiomycota</taxon>
        <taxon>Agaricomycotina</taxon>
        <taxon>Agaricomycetes</taxon>
        <taxon>Agaricomycetidae</taxon>
        <taxon>Agaricales</taxon>
        <taxon>Marasmiineae</taxon>
        <taxon>Omphalotaceae</taxon>
        <taxon>Gymnopus</taxon>
    </lineage>
</organism>
<evidence type="ECO:0000259" key="3">
    <source>
        <dbReference type="PROSITE" id="PS51181"/>
    </source>
</evidence>
<dbReference type="GO" id="GO:0005634">
    <property type="term" value="C:nucleus"/>
    <property type="evidence" value="ECO:0007669"/>
    <property type="project" value="TreeGrafter"/>
</dbReference>
<name>A0A6A4GQP0_9AGAR</name>
<keyword evidence="5" id="KW-1185">Reference proteome</keyword>
<proteinExistence type="predicted"/>
<evidence type="ECO:0000313" key="5">
    <source>
        <dbReference type="Proteomes" id="UP000799118"/>
    </source>
</evidence>